<keyword evidence="6" id="KW-0408">Iron</keyword>
<dbReference type="EMBL" id="MAYW01000112">
    <property type="protein sequence ID" value="ODS31518.1"/>
    <property type="molecule type" value="Genomic_DNA"/>
</dbReference>
<organism evidence="10 11">
    <name type="scientific">Candidatus Scalindua rubra</name>
    <dbReference type="NCBI Taxonomy" id="1872076"/>
    <lineage>
        <taxon>Bacteria</taxon>
        <taxon>Pseudomonadati</taxon>
        <taxon>Planctomycetota</taxon>
        <taxon>Candidatus Brocadiia</taxon>
        <taxon>Candidatus Brocadiales</taxon>
        <taxon>Candidatus Scalinduaceae</taxon>
        <taxon>Candidatus Scalindua</taxon>
    </lineage>
</organism>
<dbReference type="Gene3D" id="2.30.30.140">
    <property type="match status" value="1"/>
</dbReference>
<dbReference type="GO" id="GO:0042364">
    <property type="term" value="P:water-soluble vitamin biosynthetic process"/>
    <property type="evidence" value="ECO:0007669"/>
    <property type="project" value="UniProtKB-ARBA"/>
</dbReference>
<dbReference type="InterPro" id="IPR058240">
    <property type="entry name" value="rSAM_sf"/>
</dbReference>
<dbReference type="SUPFAM" id="SSF102114">
    <property type="entry name" value="Radical SAM enzymes"/>
    <property type="match status" value="1"/>
</dbReference>
<evidence type="ECO:0000256" key="2">
    <source>
        <dbReference type="ARBA" id="ARBA00006018"/>
    </source>
</evidence>
<reference evidence="10 11" key="1">
    <citation type="submission" date="2016-07" db="EMBL/GenBank/DDBJ databases">
        <title>Draft genome of Scalindua rubra, obtained from a brine-seawater interface in the Red Sea, sheds light on salt adaptation in anammox bacteria.</title>
        <authorList>
            <person name="Speth D.R."/>
            <person name="Lagkouvardos I."/>
            <person name="Wang Y."/>
            <person name="Qian P.-Y."/>
            <person name="Dutilh B.E."/>
            <person name="Jetten M.S."/>
        </authorList>
    </citation>
    <scope>NUCLEOTIDE SEQUENCE [LARGE SCALE GENOMIC DNA]</scope>
    <source>
        <strain evidence="10">BSI-1</strain>
    </source>
</reference>
<dbReference type="SFLD" id="SFLDG01280">
    <property type="entry name" value="HydE/PylB-like"/>
    <property type="match status" value="1"/>
</dbReference>
<name>A0A1E3X798_9BACT</name>
<dbReference type="InterPro" id="IPR001109">
    <property type="entry name" value="Hydrogenase_HupF/HypC"/>
</dbReference>
<sequence length="451" mass="51015">MPVQVVEIGLVLYHPDWDKDMCYAIPGNVNSIDEDLITIDYFGEERKAKNDFYDLRVGDYVYAQGGFVVQKIDEKDAEEILDTWKELFFELKETDARLSKLYNDKPNLDKGFLKIIDRATYGKSISHEEALRLILSEDPDEQDVLFKSANFIRQKFLGNACCVHGIIESSNICKSQCAYCGISSSNTTLKRFRLNPEEILNVVEDAVKRFGFKGIVLQSGEDPSYSSDDILDLIKKIRENYPVFIFLSIGEREEELYRKAYDAGAKAVLFRFETSDSNLYSELHPHSSLKERISYLELFKDIGYLIATGSLIGLPGQNTESVIDDFIFAKELGCDMYSFGPFIPHPDTPLSDHNAPCVEYVLKALSVLRLIDPYGKILVTTALESLSPQARRRALLGGANSIMLNLTPKDYVELYDIYPHRATVDTSIEDQIEDALKLLKNIGRAPTDLGI</sequence>
<evidence type="ECO:0000313" key="10">
    <source>
        <dbReference type="EMBL" id="ODS31518.1"/>
    </source>
</evidence>
<keyword evidence="5" id="KW-0479">Metal-binding</keyword>
<keyword evidence="4" id="KW-0949">S-adenosyl-L-methionine</keyword>
<accession>A0A1E3X798</accession>
<dbReference type="Gene3D" id="3.20.20.70">
    <property type="entry name" value="Aldolase class I"/>
    <property type="match status" value="1"/>
</dbReference>
<feature type="domain" description="Radical SAM core" evidence="9">
    <location>
        <begin position="159"/>
        <end position="382"/>
    </location>
</feature>
<evidence type="ECO:0000256" key="7">
    <source>
        <dbReference type="ARBA" id="ARBA00023014"/>
    </source>
</evidence>
<dbReference type="SMART" id="SM00876">
    <property type="entry name" value="BATS"/>
    <property type="match status" value="1"/>
</dbReference>
<evidence type="ECO:0000313" key="11">
    <source>
        <dbReference type="Proteomes" id="UP000094056"/>
    </source>
</evidence>
<dbReference type="GO" id="GO:0046872">
    <property type="term" value="F:metal ion binding"/>
    <property type="evidence" value="ECO:0007669"/>
    <property type="project" value="UniProtKB-KW"/>
</dbReference>
<dbReference type="InterPro" id="IPR013785">
    <property type="entry name" value="Aldolase_TIM"/>
</dbReference>
<dbReference type="Proteomes" id="UP000094056">
    <property type="component" value="Unassembled WGS sequence"/>
</dbReference>
<dbReference type="GO" id="GO:0016740">
    <property type="term" value="F:transferase activity"/>
    <property type="evidence" value="ECO:0007669"/>
    <property type="project" value="TreeGrafter"/>
</dbReference>
<gene>
    <name evidence="10" type="primary">bioB</name>
    <name evidence="10" type="ORF">SCARUB_03360</name>
</gene>
<comment type="similarity">
    <text evidence="2">Belongs to the HupF/HypC family.</text>
</comment>
<dbReference type="SFLD" id="SFLDG01082">
    <property type="entry name" value="B12-binding_domain_containing"/>
    <property type="match status" value="1"/>
</dbReference>
<evidence type="ECO:0000256" key="3">
    <source>
        <dbReference type="ARBA" id="ARBA00022485"/>
    </source>
</evidence>
<dbReference type="PANTHER" id="PTHR43726">
    <property type="entry name" value="3-METHYLORNITHINE SYNTHASE"/>
    <property type="match status" value="1"/>
</dbReference>
<dbReference type="Pfam" id="PF01455">
    <property type="entry name" value="HupF_HypC"/>
    <property type="match status" value="1"/>
</dbReference>
<dbReference type="NCBIfam" id="TIGR03956">
    <property type="entry name" value="rSAM_HydE"/>
    <property type="match status" value="1"/>
</dbReference>
<dbReference type="InterPro" id="IPR007197">
    <property type="entry name" value="rSAM"/>
</dbReference>
<dbReference type="SFLD" id="SFLDG01060">
    <property type="entry name" value="BATS_domain_containing"/>
    <property type="match status" value="1"/>
</dbReference>
<dbReference type="CDD" id="cd01335">
    <property type="entry name" value="Radical_SAM"/>
    <property type="match status" value="1"/>
</dbReference>
<evidence type="ECO:0000259" key="9">
    <source>
        <dbReference type="PROSITE" id="PS51918"/>
    </source>
</evidence>
<dbReference type="InterPro" id="IPR010722">
    <property type="entry name" value="BATS_dom"/>
</dbReference>
<dbReference type="PROSITE" id="PS51918">
    <property type="entry name" value="RADICAL_SAM"/>
    <property type="match status" value="1"/>
</dbReference>
<dbReference type="InterPro" id="IPR024021">
    <property type="entry name" value="FeFe-hyd_HydE_rSAM"/>
</dbReference>
<evidence type="ECO:0000256" key="5">
    <source>
        <dbReference type="ARBA" id="ARBA00022723"/>
    </source>
</evidence>
<dbReference type="InterPro" id="IPR006638">
    <property type="entry name" value="Elp3/MiaA/NifB-like_rSAM"/>
</dbReference>
<dbReference type="GO" id="GO:0016491">
    <property type="term" value="F:oxidoreductase activity"/>
    <property type="evidence" value="ECO:0007669"/>
    <property type="project" value="UniProtKB-KW"/>
</dbReference>
<dbReference type="GO" id="GO:0044272">
    <property type="term" value="P:sulfur compound biosynthetic process"/>
    <property type="evidence" value="ECO:0007669"/>
    <property type="project" value="UniProtKB-ARBA"/>
</dbReference>
<dbReference type="Pfam" id="PF06968">
    <property type="entry name" value="BATS"/>
    <property type="match status" value="1"/>
</dbReference>
<dbReference type="GO" id="GO:0051539">
    <property type="term" value="F:4 iron, 4 sulfur cluster binding"/>
    <property type="evidence" value="ECO:0007669"/>
    <property type="project" value="UniProtKB-KW"/>
</dbReference>
<dbReference type="PANTHER" id="PTHR43726:SF1">
    <property type="entry name" value="BIOTIN SYNTHASE"/>
    <property type="match status" value="1"/>
</dbReference>
<evidence type="ECO:0000256" key="8">
    <source>
        <dbReference type="ARBA" id="ARBA00034078"/>
    </source>
</evidence>
<dbReference type="SMART" id="SM00729">
    <property type="entry name" value="Elp3"/>
    <property type="match status" value="1"/>
</dbReference>
<keyword evidence="3" id="KW-0004">4Fe-4S</keyword>
<dbReference type="Pfam" id="PF04055">
    <property type="entry name" value="Radical_SAM"/>
    <property type="match status" value="1"/>
</dbReference>
<proteinExistence type="inferred from homology"/>
<dbReference type="EC" id="1.-.-.-" evidence="10"/>
<evidence type="ECO:0000256" key="1">
    <source>
        <dbReference type="ARBA" id="ARBA00001966"/>
    </source>
</evidence>
<dbReference type="SFLD" id="SFLDS00029">
    <property type="entry name" value="Radical_SAM"/>
    <property type="match status" value="1"/>
</dbReference>
<comment type="cofactor">
    <cofactor evidence="8">
        <name>[2Fe-2S] cluster</name>
        <dbReference type="ChEBI" id="CHEBI:190135"/>
    </cofactor>
</comment>
<comment type="caution">
    <text evidence="10">The sequence shown here is derived from an EMBL/GenBank/DDBJ whole genome shotgun (WGS) entry which is preliminary data.</text>
</comment>
<keyword evidence="7" id="KW-0411">Iron-sulfur</keyword>
<evidence type="ECO:0000256" key="6">
    <source>
        <dbReference type="ARBA" id="ARBA00023004"/>
    </source>
</evidence>
<dbReference type="SUPFAM" id="SSF159127">
    <property type="entry name" value="HupF/HypC-like"/>
    <property type="match status" value="1"/>
</dbReference>
<keyword evidence="10" id="KW-0560">Oxidoreductase</keyword>
<protein>
    <submittedName>
        <fullName evidence="10">Biotin synthase</fullName>
        <ecNumber evidence="10">1.-.-.-</ecNumber>
    </submittedName>
</protein>
<evidence type="ECO:0000256" key="4">
    <source>
        <dbReference type="ARBA" id="ARBA00022691"/>
    </source>
</evidence>
<comment type="cofactor">
    <cofactor evidence="1">
        <name>[4Fe-4S] cluster</name>
        <dbReference type="ChEBI" id="CHEBI:49883"/>
    </cofactor>
</comment>
<dbReference type="InterPro" id="IPR034422">
    <property type="entry name" value="HydE/PylB-like"/>
</dbReference>
<dbReference type="AlphaFoldDB" id="A0A1E3X798"/>